<accession>A0ABX7PXI9</accession>
<dbReference type="InterPro" id="IPR018265">
    <property type="entry name" value="Ribosomal_bL35_CS"/>
</dbReference>
<dbReference type="PANTHER" id="PTHR33343:SF1">
    <property type="entry name" value="LARGE RIBOSOMAL SUBUNIT PROTEIN BL35M"/>
    <property type="match status" value="1"/>
</dbReference>
<evidence type="ECO:0000256" key="5">
    <source>
        <dbReference type="RuleBase" id="RU000568"/>
    </source>
</evidence>
<keyword evidence="7" id="KW-1185">Reference proteome</keyword>
<dbReference type="InterPro" id="IPR037229">
    <property type="entry name" value="Ribosomal_bL35_sf"/>
</dbReference>
<dbReference type="SUPFAM" id="SSF143034">
    <property type="entry name" value="L35p-like"/>
    <property type="match status" value="1"/>
</dbReference>
<dbReference type="InterPro" id="IPR021137">
    <property type="entry name" value="Ribosomal_bL35-like"/>
</dbReference>
<dbReference type="Gene3D" id="4.10.410.60">
    <property type="match status" value="1"/>
</dbReference>
<keyword evidence="2 4" id="KW-0689">Ribosomal protein</keyword>
<dbReference type="PANTHER" id="PTHR33343">
    <property type="entry name" value="54S RIBOSOMAL PROTEIN BL35M"/>
    <property type="match status" value="1"/>
</dbReference>
<evidence type="ECO:0000256" key="1">
    <source>
        <dbReference type="ARBA" id="ARBA00006598"/>
    </source>
</evidence>
<dbReference type="PRINTS" id="PR00064">
    <property type="entry name" value="RIBOSOMALL35"/>
</dbReference>
<evidence type="ECO:0000256" key="2">
    <source>
        <dbReference type="ARBA" id="ARBA00022980"/>
    </source>
</evidence>
<dbReference type="GO" id="GO:0005840">
    <property type="term" value="C:ribosome"/>
    <property type="evidence" value="ECO:0007669"/>
    <property type="project" value="UniProtKB-KW"/>
</dbReference>
<dbReference type="HAMAP" id="MF_00514">
    <property type="entry name" value="Ribosomal_bL35"/>
    <property type="match status" value="1"/>
</dbReference>
<organism evidence="6 7">
    <name type="scientific">Candidatus Methylacidiphilum infernorum</name>
    <dbReference type="NCBI Taxonomy" id="511746"/>
    <lineage>
        <taxon>Bacteria</taxon>
        <taxon>Pseudomonadati</taxon>
        <taxon>Verrucomicrobiota</taxon>
        <taxon>Methylacidiphilae</taxon>
        <taxon>Methylacidiphilales</taxon>
        <taxon>Methylacidiphilaceae</taxon>
        <taxon>Methylacidiphilum (ex Ratnadevi et al. 2023)</taxon>
    </lineage>
</organism>
<dbReference type="Pfam" id="PF01632">
    <property type="entry name" value="Ribosomal_L35p"/>
    <property type="match status" value="1"/>
</dbReference>
<dbReference type="NCBIfam" id="TIGR00001">
    <property type="entry name" value="rpmI_bact"/>
    <property type="match status" value="1"/>
</dbReference>
<dbReference type="PROSITE" id="PS00936">
    <property type="entry name" value="RIBOSOMAL_L35"/>
    <property type="match status" value="1"/>
</dbReference>
<proteinExistence type="inferred from homology"/>
<keyword evidence="3 4" id="KW-0687">Ribonucleoprotein</keyword>
<gene>
    <name evidence="4 6" type="primary">rpmI</name>
    <name evidence="6" type="ORF">EM20IM_03665</name>
</gene>
<evidence type="ECO:0000313" key="7">
    <source>
        <dbReference type="Proteomes" id="UP000663088"/>
    </source>
</evidence>
<dbReference type="RefSeq" id="WP_206847881.1">
    <property type="nucleotide sequence ID" value="NZ_CP065956.1"/>
</dbReference>
<evidence type="ECO:0000313" key="6">
    <source>
        <dbReference type="EMBL" id="QSR87434.1"/>
    </source>
</evidence>
<comment type="similarity">
    <text evidence="1 4 5">Belongs to the bacterial ribosomal protein bL35 family.</text>
</comment>
<name>A0ABX7PXI9_9BACT</name>
<dbReference type="InterPro" id="IPR001706">
    <property type="entry name" value="Ribosomal_bL35"/>
</dbReference>
<protein>
    <recommendedName>
        <fullName evidence="4">Large ribosomal subunit protein bL35</fullName>
    </recommendedName>
</protein>
<reference evidence="6 7" key="1">
    <citation type="submission" date="2020-12" db="EMBL/GenBank/DDBJ databases">
        <authorList>
            <person name="Awala S.I."/>
            <person name="Gwak J.-H."/>
            <person name="Kim S.-J."/>
            <person name="Rhee S.-K."/>
        </authorList>
    </citation>
    <scope>NUCLEOTIDE SEQUENCE [LARGE SCALE GENOMIC DNA]</scope>
    <source>
        <strain evidence="6 7">IT5</strain>
    </source>
</reference>
<dbReference type="Proteomes" id="UP000663088">
    <property type="component" value="Chromosome"/>
</dbReference>
<dbReference type="EMBL" id="CP065956">
    <property type="protein sequence ID" value="QSR87434.1"/>
    <property type="molecule type" value="Genomic_DNA"/>
</dbReference>
<evidence type="ECO:0000256" key="4">
    <source>
        <dbReference type="HAMAP-Rule" id="MF_00514"/>
    </source>
</evidence>
<evidence type="ECO:0000256" key="3">
    <source>
        <dbReference type="ARBA" id="ARBA00023274"/>
    </source>
</evidence>
<sequence>MPKPIARRKTKKAVAKRFKVSAKGKILYRGSGRRHLASSKNRKRMRRIGSVKIVDDSDRKKILESLPFS</sequence>